<feature type="non-terminal residue" evidence="1">
    <location>
        <position position="1"/>
    </location>
</feature>
<accession>A0A382B327</accession>
<name>A0A382B327_9ZZZZ</name>
<sequence length="49" mass="5684">MIFNSLLQKVIKKGHLVWIKPNGEEFEFGDKTGNLIKMRTTNAFSEIKM</sequence>
<organism evidence="1">
    <name type="scientific">marine metagenome</name>
    <dbReference type="NCBI Taxonomy" id="408172"/>
    <lineage>
        <taxon>unclassified sequences</taxon>
        <taxon>metagenomes</taxon>
        <taxon>ecological metagenomes</taxon>
    </lineage>
</organism>
<dbReference type="AlphaFoldDB" id="A0A382B327"/>
<feature type="non-terminal residue" evidence="1">
    <location>
        <position position="49"/>
    </location>
</feature>
<proteinExistence type="predicted"/>
<gene>
    <name evidence="1" type="ORF">METZ01_LOCUS161012</name>
</gene>
<reference evidence="1" key="1">
    <citation type="submission" date="2018-05" db="EMBL/GenBank/DDBJ databases">
        <authorList>
            <person name="Lanie J.A."/>
            <person name="Ng W.-L."/>
            <person name="Kazmierczak K.M."/>
            <person name="Andrzejewski T.M."/>
            <person name="Davidsen T.M."/>
            <person name="Wayne K.J."/>
            <person name="Tettelin H."/>
            <person name="Glass J.I."/>
            <person name="Rusch D."/>
            <person name="Podicherti R."/>
            <person name="Tsui H.-C.T."/>
            <person name="Winkler M.E."/>
        </authorList>
    </citation>
    <scope>NUCLEOTIDE SEQUENCE</scope>
</reference>
<dbReference type="EMBL" id="UINC01027981">
    <property type="protein sequence ID" value="SVB08158.1"/>
    <property type="molecule type" value="Genomic_DNA"/>
</dbReference>
<protein>
    <submittedName>
        <fullName evidence="1">Uncharacterized protein</fullName>
    </submittedName>
</protein>
<evidence type="ECO:0000313" key="1">
    <source>
        <dbReference type="EMBL" id="SVB08158.1"/>
    </source>
</evidence>